<evidence type="ECO:0000313" key="11">
    <source>
        <dbReference type="EMBL" id="ALC38947.1"/>
    </source>
</evidence>
<dbReference type="InterPro" id="IPR023779">
    <property type="entry name" value="Chromodomain_CS"/>
</dbReference>
<dbReference type="PROSITE" id="PS50013">
    <property type="entry name" value="CHROMO_2"/>
    <property type="match status" value="2"/>
</dbReference>
<keyword evidence="3" id="KW-0677">Repeat</keyword>
<accession>A0A0M4EBS5</accession>
<dbReference type="Gene3D" id="2.40.50.40">
    <property type="match status" value="2"/>
</dbReference>
<dbReference type="Proteomes" id="UP000494163">
    <property type="component" value="Chromosome 2L"/>
</dbReference>
<evidence type="ECO:0000256" key="5">
    <source>
        <dbReference type="ARBA" id="ARBA00023015"/>
    </source>
</evidence>
<dbReference type="GO" id="GO:0003682">
    <property type="term" value="F:chromatin binding"/>
    <property type="evidence" value="ECO:0007669"/>
    <property type="project" value="UniProtKB-ARBA"/>
</dbReference>
<dbReference type="OMA" id="RIICARD"/>
<dbReference type="GO" id="GO:0000792">
    <property type="term" value="C:heterochromatin"/>
    <property type="evidence" value="ECO:0007669"/>
    <property type="project" value="UniProtKB-ARBA"/>
</dbReference>
<comment type="subcellular location">
    <subcellularLocation>
        <location evidence="1">Nucleus</location>
    </subcellularLocation>
</comment>
<dbReference type="InterPro" id="IPR051219">
    <property type="entry name" value="Heterochromatin_chromo-domain"/>
</dbReference>
<keyword evidence="12" id="KW-1185">Reference proteome</keyword>
<dbReference type="GO" id="GO:0031507">
    <property type="term" value="P:heterochromatin formation"/>
    <property type="evidence" value="ECO:0007669"/>
    <property type="project" value="UniProtKB-ARBA"/>
</dbReference>
<keyword evidence="6" id="KW-0804">Transcription</keyword>
<dbReference type="OrthoDB" id="433924at2759"/>
<dbReference type="GO" id="GO:0005634">
    <property type="term" value="C:nucleus"/>
    <property type="evidence" value="ECO:0007669"/>
    <property type="project" value="UniProtKB-SubCell"/>
</dbReference>
<dbReference type="InterPro" id="IPR016197">
    <property type="entry name" value="Chromo-like_dom_sf"/>
</dbReference>
<dbReference type="STRING" id="30019.A0A0M4EBS5"/>
<evidence type="ECO:0000256" key="4">
    <source>
        <dbReference type="ARBA" id="ARBA00022853"/>
    </source>
</evidence>
<proteinExistence type="predicted"/>
<dbReference type="SUPFAM" id="SSF54160">
    <property type="entry name" value="Chromo domain-like"/>
    <property type="match status" value="2"/>
</dbReference>
<evidence type="ECO:0000256" key="3">
    <source>
        <dbReference type="ARBA" id="ARBA00022737"/>
    </source>
</evidence>
<keyword evidence="5" id="KW-0805">Transcription regulation</keyword>
<dbReference type="InterPro" id="IPR008251">
    <property type="entry name" value="Chromo_shadow_dom"/>
</dbReference>
<evidence type="ECO:0000256" key="6">
    <source>
        <dbReference type="ARBA" id="ARBA00023163"/>
    </source>
</evidence>
<feature type="region of interest" description="Disordered" evidence="9">
    <location>
        <begin position="1"/>
        <end position="28"/>
    </location>
</feature>
<dbReference type="Pfam" id="PF00385">
    <property type="entry name" value="Chromo"/>
    <property type="match status" value="1"/>
</dbReference>
<reference evidence="11 12" key="1">
    <citation type="submission" date="2015-08" db="EMBL/GenBank/DDBJ databases">
        <title>Ancestral chromatin configuration constrains chromatin evolution on differentiating sex chromosomes in Drosophila.</title>
        <authorList>
            <person name="Zhou Q."/>
            <person name="Bachtrog D."/>
        </authorList>
    </citation>
    <scope>NUCLEOTIDE SEQUENCE [LARGE SCALE GENOMIC DNA]</scope>
    <source>
        <tissue evidence="11">Whole larvae</tissue>
    </source>
</reference>
<feature type="domain" description="Chromo" evidence="10">
    <location>
        <begin position="26"/>
        <end position="84"/>
    </location>
</feature>
<evidence type="ECO:0000256" key="2">
    <source>
        <dbReference type="ARBA" id="ARBA00022491"/>
    </source>
</evidence>
<keyword evidence="4" id="KW-0156">Chromatin regulator</keyword>
<evidence type="ECO:0000256" key="7">
    <source>
        <dbReference type="ARBA" id="ARBA00023242"/>
    </source>
</evidence>
<evidence type="ECO:0000256" key="9">
    <source>
        <dbReference type="SAM" id="MobiDB-lite"/>
    </source>
</evidence>
<dbReference type="InterPro" id="IPR023780">
    <property type="entry name" value="Chromo_domain"/>
</dbReference>
<dbReference type="AlphaFoldDB" id="A0A0M4EBS5"/>
<protein>
    <recommendedName>
        <fullName evidence="8">Heterochromatin protein 1</fullName>
    </recommendedName>
</protein>
<dbReference type="FunFam" id="2.40.50.40:FF:000031">
    <property type="entry name" value="Heterochromatin protein 1"/>
    <property type="match status" value="1"/>
</dbReference>
<evidence type="ECO:0000256" key="1">
    <source>
        <dbReference type="ARBA" id="ARBA00004123"/>
    </source>
</evidence>
<dbReference type="InterPro" id="IPR017984">
    <property type="entry name" value="Chromo_dom_subgr"/>
</dbReference>
<name>A0A0M4EBS5_DROBS</name>
<evidence type="ECO:0000259" key="10">
    <source>
        <dbReference type="PROSITE" id="PS50013"/>
    </source>
</evidence>
<dbReference type="PRINTS" id="PR00504">
    <property type="entry name" value="CHROMODOMAIN"/>
</dbReference>
<dbReference type="InterPro" id="IPR000953">
    <property type="entry name" value="Chromo/chromo_shadow_dom"/>
</dbReference>
<evidence type="ECO:0000256" key="8">
    <source>
        <dbReference type="ARBA" id="ARBA00073803"/>
    </source>
</evidence>
<keyword evidence="2" id="KW-0678">Repressor</keyword>
<dbReference type="EMBL" id="CP012523">
    <property type="protein sequence ID" value="ALC38947.1"/>
    <property type="molecule type" value="Genomic_DNA"/>
</dbReference>
<gene>
    <name evidence="11" type="ORF">Dbus_chr2Lg1032</name>
</gene>
<dbReference type="PROSITE" id="PS00598">
    <property type="entry name" value="CHROMO_1"/>
    <property type="match status" value="1"/>
</dbReference>
<dbReference type="FunFam" id="2.40.50.40:FF:000007">
    <property type="entry name" value="Chromobox protein homolog 1"/>
    <property type="match status" value="1"/>
</dbReference>
<feature type="region of interest" description="Disordered" evidence="9">
    <location>
        <begin position="76"/>
        <end position="126"/>
    </location>
</feature>
<sequence>MKKNYLKYKMDKTKQNASSESEDEEYSVEKILDRRVRKGKVEYFLKWKGYAETENTWEPEANLDCKDLIQQYKLSRQANSSGKKKESGRTSATSSVNKRKSEEPTTTVGKRARAEPEENRINGLTAGTGFDRGLEAKKILGASDNNGRLTFLIQFKGGDQAELVPAVIANAKIPQMVIRFYEQRVSWYSDNED</sequence>
<dbReference type="SMART" id="SM00298">
    <property type="entry name" value="CHROMO"/>
    <property type="match status" value="2"/>
</dbReference>
<dbReference type="CDD" id="cd18653">
    <property type="entry name" value="CD_HP1a_insect"/>
    <property type="match status" value="1"/>
</dbReference>
<evidence type="ECO:0000313" key="12">
    <source>
        <dbReference type="Proteomes" id="UP000494163"/>
    </source>
</evidence>
<dbReference type="SMR" id="A0A0M4EBS5"/>
<feature type="domain" description="Chromo" evidence="10">
    <location>
        <begin position="134"/>
        <end position="192"/>
    </location>
</feature>
<dbReference type="Pfam" id="PF01393">
    <property type="entry name" value="Chromo_shadow"/>
    <property type="match status" value="1"/>
</dbReference>
<keyword evidence="7" id="KW-0539">Nucleus</keyword>
<dbReference type="SMART" id="SM00300">
    <property type="entry name" value="ChSh"/>
    <property type="match status" value="1"/>
</dbReference>
<dbReference type="PANTHER" id="PTHR22812">
    <property type="entry name" value="CHROMOBOX PROTEIN"/>
    <property type="match status" value="1"/>
</dbReference>
<organism evidence="11 12">
    <name type="scientific">Drosophila busckii</name>
    <name type="common">Fruit fly</name>
    <dbReference type="NCBI Taxonomy" id="30019"/>
    <lineage>
        <taxon>Eukaryota</taxon>
        <taxon>Metazoa</taxon>
        <taxon>Ecdysozoa</taxon>
        <taxon>Arthropoda</taxon>
        <taxon>Hexapoda</taxon>
        <taxon>Insecta</taxon>
        <taxon>Pterygota</taxon>
        <taxon>Neoptera</taxon>
        <taxon>Endopterygota</taxon>
        <taxon>Diptera</taxon>
        <taxon>Brachycera</taxon>
        <taxon>Muscomorpha</taxon>
        <taxon>Ephydroidea</taxon>
        <taxon>Drosophilidae</taxon>
        <taxon>Drosophila</taxon>
    </lineage>
</organism>